<evidence type="ECO:0000256" key="9">
    <source>
        <dbReference type="ARBA" id="ARBA00023277"/>
    </source>
</evidence>
<dbReference type="SFLD" id="SFLDG01135">
    <property type="entry name" value="C1.5.6:_HAD__Beta-PGM__Phospha"/>
    <property type="match status" value="1"/>
</dbReference>
<evidence type="ECO:0000256" key="6">
    <source>
        <dbReference type="ARBA" id="ARBA00022723"/>
    </source>
</evidence>
<accession>A0ABT0SUP4</accession>
<evidence type="ECO:0000256" key="1">
    <source>
        <dbReference type="ARBA" id="ARBA00000830"/>
    </source>
</evidence>
<evidence type="ECO:0000256" key="10">
    <source>
        <dbReference type="HAMAP-Rule" id="MF_00495"/>
    </source>
</evidence>
<dbReference type="InterPro" id="IPR023198">
    <property type="entry name" value="PGP-like_dom2"/>
</dbReference>
<evidence type="ECO:0000256" key="2">
    <source>
        <dbReference type="ARBA" id="ARBA00001946"/>
    </source>
</evidence>
<dbReference type="Pfam" id="PF00702">
    <property type="entry name" value="Hydrolase"/>
    <property type="match status" value="1"/>
</dbReference>
<evidence type="ECO:0000313" key="12">
    <source>
        <dbReference type="Proteomes" id="UP001165308"/>
    </source>
</evidence>
<dbReference type="NCBIfam" id="TIGR01549">
    <property type="entry name" value="HAD-SF-IA-v1"/>
    <property type="match status" value="1"/>
</dbReference>
<comment type="caution">
    <text evidence="11">The sequence shown here is derived from an EMBL/GenBank/DDBJ whole genome shotgun (WGS) entry which is preliminary data.</text>
</comment>
<dbReference type="PANTHER" id="PTHR43434:SF1">
    <property type="entry name" value="PHOSPHOGLYCOLATE PHOSPHATASE"/>
    <property type="match status" value="1"/>
</dbReference>
<comment type="catalytic activity">
    <reaction evidence="1 10">
        <text>2-phosphoglycolate + H2O = glycolate + phosphate</text>
        <dbReference type="Rhea" id="RHEA:14369"/>
        <dbReference type="ChEBI" id="CHEBI:15377"/>
        <dbReference type="ChEBI" id="CHEBI:29805"/>
        <dbReference type="ChEBI" id="CHEBI:43474"/>
        <dbReference type="ChEBI" id="CHEBI:58033"/>
        <dbReference type="EC" id="3.1.3.18"/>
    </reaction>
</comment>
<dbReference type="InterPro" id="IPR023214">
    <property type="entry name" value="HAD_sf"/>
</dbReference>
<keyword evidence="9 10" id="KW-0119">Carbohydrate metabolism</keyword>
<dbReference type="NCBIfam" id="TIGR01449">
    <property type="entry name" value="PGP_bact"/>
    <property type="match status" value="1"/>
</dbReference>
<proteinExistence type="inferred from homology"/>
<gene>
    <name evidence="11" type="ORF">M8006_16480</name>
</gene>
<evidence type="ECO:0000256" key="7">
    <source>
        <dbReference type="ARBA" id="ARBA00022801"/>
    </source>
</evidence>
<comment type="similarity">
    <text evidence="4 10">Belongs to the HAD-like hydrolase superfamily. CbbY/CbbZ/Gph/YieH family.</text>
</comment>
<comment type="cofactor">
    <cofactor evidence="2 10">
        <name>Mg(2+)</name>
        <dbReference type="ChEBI" id="CHEBI:18420"/>
    </cofactor>
</comment>
<dbReference type="GO" id="GO:0008967">
    <property type="term" value="F:phosphoglycolate phosphatase activity"/>
    <property type="evidence" value="ECO:0007669"/>
    <property type="project" value="UniProtKB-EC"/>
</dbReference>
<organism evidence="11 12">
    <name type="scientific">Halomonas llamarensis</name>
    <dbReference type="NCBI Taxonomy" id="2945104"/>
    <lineage>
        <taxon>Bacteria</taxon>
        <taxon>Pseudomonadati</taxon>
        <taxon>Pseudomonadota</taxon>
        <taxon>Gammaproteobacteria</taxon>
        <taxon>Oceanospirillales</taxon>
        <taxon>Halomonadaceae</taxon>
        <taxon>Halomonas</taxon>
    </lineage>
</organism>
<evidence type="ECO:0000313" key="11">
    <source>
        <dbReference type="EMBL" id="MCL7931554.1"/>
    </source>
</evidence>
<dbReference type="SFLD" id="SFLDS00003">
    <property type="entry name" value="Haloacid_Dehalogenase"/>
    <property type="match status" value="1"/>
</dbReference>
<comment type="function">
    <text evidence="10">Specifically catalyzes the dephosphorylation of 2-phosphoglycolate. Is involved in the dissimilation of the intracellular 2-phosphoglycolate formed during the DNA repair of 3'-phosphoglycolate ends, a major class of DNA lesions induced by oxidative stress.</text>
</comment>
<dbReference type="EC" id="3.1.3.18" evidence="5 10"/>
<evidence type="ECO:0000256" key="5">
    <source>
        <dbReference type="ARBA" id="ARBA00013078"/>
    </source>
</evidence>
<dbReference type="PANTHER" id="PTHR43434">
    <property type="entry name" value="PHOSPHOGLYCOLATE PHOSPHATASE"/>
    <property type="match status" value="1"/>
</dbReference>
<dbReference type="SUPFAM" id="SSF56784">
    <property type="entry name" value="HAD-like"/>
    <property type="match status" value="1"/>
</dbReference>
<name>A0ABT0SUP4_9GAMM</name>
<dbReference type="Proteomes" id="UP001165308">
    <property type="component" value="Unassembled WGS sequence"/>
</dbReference>
<dbReference type="InterPro" id="IPR037512">
    <property type="entry name" value="PGPase_prok"/>
</dbReference>
<keyword evidence="6 10" id="KW-0479">Metal-binding</keyword>
<feature type="binding site" evidence="10">
    <location>
        <position position="16"/>
    </location>
    <ligand>
        <name>Mg(2+)</name>
        <dbReference type="ChEBI" id="CHEBI:18420"/>
    </ligand>
</feature>
<dbReference type="Gene3D" id="3.40.50.1000">
    <property type="entry name" value="HAD superfamily/HAD-like"/>
    <property type="match status" value="1"/>
</dbReference>
<feature type="binding site" evidence="10">
    <location>
        <position position="14"/>
    </location>
    <ligand>
        <name>Mg(2+)</name>
        <dbReference type="ChEBI" id="CHEBI:18420"/>
    </ligand>
</feature>
<dbReference type="NCBIfam" id="NF009695">
    <property type="entry name" value="PRK13222.1-2"/>
    <property type="match status" value="1"/>
</dbReference>
<keyword evidence="8 10" id="KW-0460">Magnesium</keyword>
<keyword evidence="12" id="KW-1185">Reference proteome</keyword>
<feature type="active site" description="Nucleophile" evidence="10">
    <location>
        <position position="14"/>
    </location>
</feature>
<evidence type="ECO:0000256" key="3">
    <source>
        <dbReference type="ARBA" id="ARBA00004818"/>
    </source>
</evidence>
<protein>
    <recommendedName>
        <fullName evidence="5 10">Phosphoglycolate phosphatase</fullName>
        <shortName evidence="10">PGP</shortName>
        <shortName evidence="10">PGPase</shortName>
        <ecNumber evidence="5 10">3.1.3.18</ecNumber>
    </recommendedName>
</protein>
<dbReference type="PRINTS" id="PR00413">
    <property type="entry name" value="HADHALOGNASE"/>
</dbReference>
<feature type="binding site" evidence="10">
    <location>
        <position position="177"/>
    </location>
    <ligand>
        <name>Mg(2+)</name>
        <dbReference type="ChEBI" id="CHEBI:18420"/>
    </ligand>
</feature>
<evidence type="ECO:0000256" key="8">
    <source>
        <dbReference type="ARBA" id="ARBA00022842"/>
    </source>
</evidence>
<dbReference type="NCBIfam" id="TIGR01509">
    <property type="entry name" value="HAD-SF-IA-v3"/>
    <property type="match status" value="1"/>
</dbReference>
<evidence type="ECO:0000256" key="4">
    <source>
        <dbReference type="ARBA" id="ARBA00006171"/>
    </source>
</evidence>
<keyword evidence="7 10" id="KW-0378">Hydrolase</keyword>
<dbReference type="CDD" id="cd16417">
    <property type="entry name" value="HAD_PGPase"/>
    <property type="match status" value="1"/>
</dbReference>
<dbReference type="InterPro" id="IPR006439">
    <property type="entry name" value="HAD-SF_hydro_IA"/>
</dbReference>
<dbReference type="InterPro" id="IPR036412">
    <property type="entry name" value="HAD-like_sf"/>
</dbReference>
<dbReference type="EMBL" id="JAMJPJ010000043">
    <property type="protein sequence ID" value="MCL7931554.1"/>
    <property type="molecule type" value="Genomic_DNA"/>
</dbReference>
<dbReference type="SFLD" id="SFLDG01129">
    <property type="entry name" value="C1.5:_HAD__Beta-PGM__Phosphata"/>
    <property type="match status" value="1"/>
</dbReference>
<dbReference type="HAMAP" id="MF_00495">
    <property type="entry name" value="GPH_hydrolase_bact"/>
    <property type="match status" value="1"/>
</dbReference>
<reference evidence="11" key="1">
    <citation type="submission" date="2022-05" db="EMBL/GenBank/DDBJ databases">
        <title>Halomonas geminus sp. nov. and Halomonas llamarensis sp. nov. isolated from high-altitude salars of the Atacama Desert.</title>
        <authorList>
            <person name="Hintersatz C."/>
            <person name="Rojas L.A."/>
            <person name="Wei T.-S."/>
            <person name="Kutschke S."/>
            <person name="Lehmann F."/>
            <person name="Jain R."/>
            <person name="Pollmann K."/>
        </authorList>
    </citation>
    <scope>NUCLEOTIDE SEQUENCE</scope>
    <source>
        <strain evidence="11">ATCHA</strain>
    </source>
</reference>
<dbReference type="InterPro" id="IPR050155">
    <property type="entry name" value="HAD-like_hydrolase_sf"/>
</dbReference>
<dbReference type="RefSeq" id="WP_250084119.1">
    <property type="nucleotide sequence ID" value="NZ_JAMJPJ010000043.1"/>
</dbReference>
<dbReference type="Gene3D" id="1.10.150.240">
    <property type="entry name" value="Putative phosphatase, domain 2"/>
    <property type="match status" value="1"/>
</dbReference>
<sequence>MHSKLNGRRLVAFDLDGTLIDSVPDLAVAVQKTLEDQCLPVPQETHVRDWVGNGAPVLVERALTWALNAPPSEEMRAKSYRGFLAHYANAPNRLTRLYPGAAETLSVLKEAGLTLVLITNKPEDFIMPILEHFGLSGYFDLCLGGDSLARKKPDPLPLLHAAEYFSVPTCECAMVGDSRHDIGAGKAAGFTTFGLPDGYNHGEPISDSHPDVLLDTLNDLISSTTGFSTTGTA</sequence>
<comment type="pathway">
    <text evidence="3 10">Organic acid metabolism; glycolate biosynthesis; glycolate from 2-phosphoglycolate: step 1/1.</text>
</comment>